<evidence type="ECO:0000256" key="1">
    <source>
        <dbReference type="ARBA" id="ARBA00004123"/>
    </source>
</evidence>
<dbReference type="PROSITE" id="PS51044">
    <property type="entry name" value="ZF_SP_RING"/>
    <property type="match status" value="1"/>
</dbReference>
<dbReference type="InterPro" id="IPR026846">
    <property type="entry name" value="Nse2(Mms21)"/>
</dbReference>
<proteinExistence type="inferred from homology"/>
<dbReference type="Proteomes" id="UP000799428">
    <property type="component" value="Unassembled WGS sequence"/>
</dbReference>
<feature type="domain" description="SP-RING-type" evidence="12">
    <location>
        <begin position="290"/>
        <end position="384"/>
    </location>
</feature>
<dbReference type="OrthoDB" id="756301at2759"/>
<evidence type="ECO:0000259" key="12">
    <source>
        <dbReference type="PROSITE" id="PS51044"/>
    </source>
</evidence>
<evidence type="ECO:0000256" key="4">
    <source>
        <dbReference type="ARBA" id="ARBA00022679"/>
    </source>
</evidence>
<dbReference type="Gene3D" id="3.30.40.10">
    <property type="entry name" value="Zinc/RING finger domain, C3HC4 (zinc finger)"/>
    <property type="match status" value="1"/>
</dbReference>
<evidence type="ECO:0000256" key="3">
    <source>
        <dbReference type="ARBA" id="ARBA00008212"/>
    </source>
</evidence>
<evidence type="ECO:0000256" key="7">
    <source>
        <dbReference type="ARBA" id="ARBA00022786"/>
    </source>
</evidence>
<dbReference type="EMBL" id="MU005765">
    <property type="protein sequence ID" value="KAF2713750.1"/>
    <property type="molecule type" value="Genomic_DNA"/>
</dbReference>
<evidence type="ECO:0000313" key="13">
    <source>
        <dbReference type="EMBL" id="KAF2713750.1"/>
    </source>
</evidence>
<dbReference type="GO" id="GO:0061665">
    <property type="term" value="F:SUMO ligase activity"/>
    <property type="evidence" value="ECO:0007669"/>
    <property type="project" value="TreeGrafter"/>
</dbReference>
<evidence type="ECO:0000256" key="11">
    <source>
        <dbReference type="SAM" id="MobiDB-lite"/>
    </source>
</evidence>
<dbReference type="AlphaFoldDB" id="A0A6G1KLS0"/>
<feature type="compositionally biased region" description="Acidic residues" evidence="11">
    <location>
        <begin position="453"/>
        <end position="466"/>
    </location>
</feature>
<evidence type="ECO:0000256" key="2">
    <source>
        <dbReference type="ARBA" id="ARBA00004718"/>
    </source>
</evidence>
<dbReference type="GO" id="GO:0000724">
    <property type="term" value="P:double-strand break repair via homologous recombination"/>
    <property type="evidence" value="ECO:0007669"/>
    <property type="project" value="InterPro"/>
</dbReference>
<dbReference type="InterPro" id="IPR004181">
    <property type="entry name" value="Znf_MIZ"/>
</dbReference>
<accession>A0A6G1KLS0</accession>
<reference evidence="13" key="1">
    <citation type="journal article" date="2020" name="Stud. Mycol.">
        <title>101 Dothideomycetes genomes: a test case for predicting lifestyles and emergence of pathogens.</title>
        <authorList>
            <person name="Haridas S."/>
            <person name="Albert R."/>
            <person name="Binder M."/>
            <person name="Bloem J."/>
            <person name="Labutti K."/>
            <person name="Salamov A."/>
            <person name="Andreopoulos B."/>
            <person name="Baker S."/>
            <person name="Barry K."/>
            <person name="Bills G."/>
            <person name="Bluhm B."/>
            <person name="Cannon C."/>
            <person name="Castanera R."/>
            <person name="Culley D."/>
            <person name="Daum C."/>
            <person name="Ezra D."/>
            <person name="Gonzalez J."/>
            <person name="Henrissat B."/>
            <person name="Kuo A."/>
            <person name="Liang C."/>
            <person name="Lipzen A."/>
            <person name="Lutzoni F."/>
            <person name="Magnuson J."/>
            <person name="Mondo S."/>
            <person name="Nolan M."/>
            <person name="Ohm R."/>
            <person name="Pangilinan J."/>
            <person name="Park H.-J."/>
            <person name="Ramirez L."/>
            <person name="Alfaro M."/>
            <person name="Sun H."/>
            <person name="Tritt A."/>
            <person name="Yoshinaga Y."/>
            <person name="Zwiers L.-H."/>
            <person name="Turgeon B."/>
            <person name="Goodwin S."/>
            <person name="Spatafora J."/>
            <person name="Crous P."/>
            <person name="Grigoriev I."/>
        </authorList>
    </citation>
    <scope>NUCLEOTIDE SEQUENCE</scope>
    <source>
        <strain evidence="13">CBS 279.74</strain>
    </source>
</reference>
<dbReference type="GO" id="GO:0016925">
    <property type="term" value="P:protein sumoylation"/>
    <property type="evidence" value="ECO:0007669"/>
    <property type="project" value="UniProtKB-UniPathway"/>
</dbReference>
<evidence type="ECO:0000313" key="14">
    <source>
        <dbReference type="Proteomes" id="UP000799428"/>
    </source>
</evidence>
<evidence type="ECO:0000256" key="8">
    <source>
        <dbReference type="ARBA" id="ARBA00022833"/>
    </source>
</evidence>
<feature type="region of interest" description="Disordered" evidence="11">
    <location>
        <begin position="386"/>
        <end position="466"/>
    </location>
</feature>
<evidence type="ECO:0000256" key="10">
    <source>
        <dbReference type="PROSITE-ProRule" id="PRU00452"/>
    </source>
</evidence>
<keyword evidence="14" id="KW-1185">Reference proteome</keyword>
<comment type="similarity">
    <text evidence="3">Belongs to the NSE2 family.</text>
</comment>
<keyword evidence="9" id="KW-0539">Nucleus</keyword>
<evidence type="ECO:0000256" key="6">
    <source>
        <dbReference type="ARBA" id="ARBA00022771"/>
    </source>
</evidence>
<dbReference type="InterPro" id="IPR013083">
    <property type="entry name" value="Znf_RING/FYVE/PHD"/>
</dbReference>
<feature type="compositionally biased region" description="Acidic residues" evidence="11">
    <location>
        <begin position="184"/>
        <end position="198"/>
    </location>
</feature>
<feature type="compositionally biased region" description="Polar residues" evidence="11">
    <location>
        <begin position="406"/>
        <end position="415"/>
    </location>
</feature>
<keyword evidence="6 10" id="KW-0863">Zinc-finger</keyword>
<dbReference type="CDD" id="cd16651">
    <property type="entry name" value="SPL-RING_NSE2"/>
    <property type="match status" value="1"/>
</dbReference>
<dbReference type="UniPathway" id="UPA00886"/>
<organism evidence="13 14">
    <name type="scientific">Pleomassaria siparia CBS 279.74</name>
    <dbReference type="NCBI Taxonomy" id="1314801"/>
    <lineage>
        <taxon>Eukaryota</taxon>
        <taxon>Fungi</taxon>
        <taxon>Dikarya</taxon>
        <taxon>Ascomycota</taxon>
        <taxon>Pezizomycotina</taxon>
        <taxon>Dothideomycetes</taxon>
        <taxon>Pleosporomycetidae</taxon>
        <taxon>Pleosporales</taxon>
        <taxon>Pleomassariaceae</taxon>
        <taxon>Pleomassaria</taxon>
    </lineage>
</organism>
<dbReference type="PANTHER" id="PTHR21330">
    <property type="entry name" value="E3 SUMO-PROTEIN LIGASE NSE2"/>
    <property type="match status" value="1"/>
</dbReference>
<gene>
    <name evidence="13" type="ORF">K504DRAFT_424646</name>
</gene>
<dbReference type="PANTHER" id="PTHR21330:SF1">
    <property type="entry name" value="E3 SUMO-PROTEIN LIGASE NSE2"/>
    <property type="match status" value="1"/>
</dbReference>
<dbReference type="GO" id="GO:0005634">
    <property type="term" value="C:nucleus"/>
    <property type="evidence" value="ECO:0007669"/>
    <property type="project" value="UniProtKB-SubCell"/>
</dbReference>
<sequence>MASRNRYATAQPTPGRQSMVPTQSREALQGKLPEYKKPSHPLSETAQRKITAIYDQRTLSMLKGHHNRAATLVTEAVGSVNDRVRYSQEYIGRRQRKWDKGNNLETREADEKKAADLKEKAEELTERLEASMRQMIDGETSAQRTYDSLQWVSEHGSRQMRQEYDAQMSQRQSQSQRRRRTQDGDGDGDGDEQEEEEASPGPTPLDGSRVALTGPWEFYADRQKKEKDKHVSISHYTRYAKNNDYIGFKQMAHDARYGDDGPTMPRPETWFTERGSPAPGVTATQNGNDSDDDIVLDKATVSTKCPLTLQRFRDPVTSSKCPHSFEKGPIVDMIRTSTATLSGGVRGHGVKCVQCPVPGCDQNLTLADLKTDAILLRKLKRMQEAEKRADAESDGSDDEGVAVPRSQVSQRISSSDVEEEEEVEAPAANTARHKREEMSSVPMLSSQIIDMGDPSEDEDEDEDMDE</sequence>
<dbReference type="GO" id="GO:0030915">
    <property type="term" value="C:Smc5-Smc6 complex"/>
    <property type="evidence" value="ECO:0007669"/>
    <property type="project" value="InterPro"/>
</dbReference>
<name>A0A6G1KLS0_9PLEO</name>
<keyword evidence="7" id="KW-0833">Ubl conjugation pathway</keyword>
<comment type="pathway">
    <text evidence="2">Protein modification; protein sumoylation.</text>
</comment>
<feature type="region of interest" description="Disordered" evidence="11">
    <location>
        <begin position="271"/>
        <end position="292"/>
    </location>
</feature>
<feature type="region of interest" description="Disordered" evidence="11">
    <location>
        <begin position="95"/>
        <end position="210"/>
    </location>
</feature>
<feature type="compositionally biased region" description="Polar residues" evidence="11">
    <location>
        <begin position="140"/>
        <end position="151"/>
    </location>
</feature>
<evidence type="ECO:0000256" key="5">
    <source>
        <dbReference type="ARBA" id="ARBA00022723"/>
    </source>
</evidence>
<evidence type="ECO:0000256" key="9">
    <source>
        <dbReference type="ARBA" id="ARBA00023242"/>
    </source>
</evidence>
<feature type="region of interest" description="Disordered" evidence="11">
    <location>
        <begin position="1"/>
        <end position="26"/>
    </location>
</feature>
<keyword evidence="4" id="KW-0808">Transferase</keyword>
<protein>
    <recommendedName>
        <fullName evidence="12">SP-RING-type domain-containing protein</fullName>
    </recommendedName>
</protein>
<comment type="subcellular location">
    <subcellularLocation>
        <location evidence="1">Nucleus</location>
    </subcellularLocation>
</comment>
<feature type="compositionally biased region" description="Basic and acidic residues" evidence="11">
    <location>
        <begin position="98"/>
        <end position="130"/>
    </location>
</feature>
<dbReference type="SUPFAM" id="SSF57850">
    <property type="entry name" value="RING/U-box"/>
    <property type="match status" value="1"/>
</dbReference>
<keyword evidence="5" id="KW-0479">Metal-binding</keyword>
<feature type="compositionally biased region" description="Basic and acidic residues" evidence="11">
    <location>
        <begin position="155"/>
        <end position="164"/>
    </location>
</feature>
<dbReference type="GO" id="GO:0008270">
    <property type="term" value="F:zinc ion binding"/>
    <property type="evidence" value="ECO:0007669"/>
    <property type="project" value="UniProtKB-KW"/>
</dbReference>
<keyword evidence="8" id="KW-0862">Zinc</keyword>
<dbReference type="Pfam" id="PF11789">
    <property type="entry name" value="zf-Nse"/>
    <property type="match status" value="1"/>
</dbReference>